<feature type="compositionally biased region" description="Low complexity" evidence="1">
    <location>
        <begin position="41"/>
        <end position="52"/>
    </location>
</feature>
<proteinExistence type="predicted"/>
<dbReference type="RefSeq" id="WP_166506527.1">
    <property type="nucleotide sequence ID" value="NZ_LN854557.1"/>
</dbReference>
<protein>
    <submittedName>
        <fullName evidence="2">Uncharacterized protein</fullName>
    </submittedName>
</protein>
<dbReference type="AlphaFoldDB" id="A0A193QI68"/>
<gene>
    <name evidence="2" type="ORF">SGGMMB4_01817</name>
</gene>
<dbReference type="EMBL" id="LN854557">
    <property type="protein sequence ID" value="CRL44620.1"/>
    <property type="molecule type" value="Genomic_DNA"/>
</dbReference>
<feature type="region of interest" description="Disordered" evidence="1">
    <location>
        <begin position="14"/>
        <end position="53"/>
    </location>
</feature>
<name>A0A193QI68_SODGM</name>
<accession>A0A193QI68</accession>
<evidence type="ECO:0000313" key="2">
    <source>
        <dbReference type="EMBL" id="CRL44620.1"/>
    </source>
</evidence>
<evidence type="ECO:0000313" key="3">
    <source>
        <dbReference type="Proteomes" id="UP000245838"/>
    </source>
</evidence>
<sequence>MSWYAAAILAPLTRLQQRTRRQTQHRSTRGRPPPDDAFATPESSPSGMGSEPLQTLTTTTCWSLPDYHPTRYIDAQGNRTEYHYQNNGLDFSVIRYAQTPCAAEQRRAINYNLQQNTLVQISETDCLGNTVHLYHDGFGRLHSKIYSIASLADVAVTLEEQLYDGAGSGANHTISV</sequence>
<organism evidence="2 3">
    <name type="scientific">Sodalis glossinidius (strain morsitans)</name>
    <dbReference type="NCBI Taxonomy" id="343509"/>
    <lineage>
        <taxon>Bacteria</taxon>
        <taxon>Pseudomonadati</taxon>
        <taxon>Pseudomonadota</taxon>
        <taxon>Gammaproteobacteria</taxon>
        <taxon>Enterobacterales</taxon>
        <taxon>Bruguierivoracaceae</taxon>
        <taxon>Sodalis</taxon>
    </lineage>
</organism>
<feature type="compositionally biased region" description="Basic residues" evidence="1">
    <location>
        <begin position="17"/>
        <end position="29"/>
    </location>
</feature>
<dbReference type="Proteomes" id="UP000245838">
    <property type="component" value="Chromosome sggmmb4_Chromosome"/>
</dbReference>
<reference evidence="2 3" key="1">
    <citation type="submission" date="2015-05" db="EMBL/GenBank/DDBJ databases">
        <authorList>
            <person name="Goodhead I."/>
        </authorList>
    </citation>
    <scope>NUCLEOTIDE SEQUENCE [LARGE SCALE GENOMIC DNA]</scope>
    <source>
        <strain evidence="3">morsitans</strain>
    </source>
</reference>
<evidence type="ECO:0000256" key="1">
    <source>
        <dbReference type="SAM" id="MobiDB-lite"/>
    </source>
</evidence>